<dbReference type="OrthoDB" id="5196933at2"/>
<dbReference type="InterPro" id="IPR022062">
    <property type="entry name" value="DUF3618"/>
</dbReference>
<keyword evidence="1" id="KW-0472">Membrane</keyword>
<protein>
    <recommendedName>
        <fullName evidence="4">DUF3618 domain-containing protein</fullName>
    </recommendedName>
</protein>
<accession>G7H186</accession>
<dbReference type="RefSeq" id="WP_007321621.1">
    <property type="nucleotide sequence ID" value="NZ_BAEE01000043.1"/>
</dbReference>
<dbReference type="EMBL" id="BAEE01000043">
    <property type="protein sequence ID" value="GAB09546.1"/>
    <property type="molecule type" value="Genomic_DNA"/>
</dbReference>
<dbReference type="AlphaFoldDB" id="G7H186"/>
<proteinExistence type="predicted"/>
<reference evidence="2 3" key="1">
    <citation type="submission" date="2011-11" db="EMBL/GenBank/DDBJ databases">
        <title>Whole genome shotgun sequence of Gordonia araii NBRC 100433.</title>
        <authorList>
            <person name="Yoshida Y."/>
            <person name="Hosoyama A."/>
            <person name="Tsuchikane K."/>
            <person name="Katsumata H."/>
            <person name="Yamazaki S."/>
            <person name="Fujita N."/>
        </authorList>
    </citation>
    <scope>NUCLEOTIDE SEQUENCE [LARGE SCALE GENOMIC DNA]</scope>
    <source>
        <strain evidence="2 3">NBRC 100433</strain>
    </source>
</reference>
<evidence type="ECO:0000313" key="3">
    <source>
        <dbReference type="Proteomes" id="UP000035088"/>
    </source>
</evidence>
<keyword evidence="1" id="KW-1133">Transmembrane helix</keyword>
<keyword evidence="1" id="KW-0812">Transmembrane</keyword>
<sequence>MANDTERIEQEIAQARENLAATLDQLADRANPQRIAEDAKERAVAVVSTPAVQISLTGVAVLAVLIVLRKLRRRR</sequence>
<dbReference type="Proteomes" id="UP000035088">
    <property type="component" value="Unassembled WGS sequence"/>
</dbReference>
<dbReference type="Pfam" id="PF12277">
    <property type="entry name" value="DUF3618"/>
    <property type="match status" value="1"/>
</dbReference>
<dbReference type="STRING" id="1073574.GOARA_043_00210"/>
<keyword evidence="3" id="KW-1185">Reference proteome</keyword>
<evidence type="ECO:0000313" key="2">
    <source>
        <dbReference type="EMBL" id="GAB09546.1"/>
    </source>
</evidence>
<evidence type="ECO:0000256" key="1">
    <source>
        <dbReference type="SAM" id="Phobius"/>
    </source>
</evidence>
<name>G7H186_9ACTN</name>
<evidence type="ECO:0008006" key="4">
    <source>
        <dbReference type="Google" id="ProtNLM"/>
    </source>
</evidence>
<gene>
    <name evidence="2" type="ORF">GOARA_043_00210</name>
</gene>
<organism evidence="2 3">
    <name type="scientific">Gordonia araii NBRC 100433</name>
    <dbReference type="NCBI Taxonomy" id="1073574"/>
    <lineage>
        <taxon>Bacteria</taxon>
        <taxon>Bacillati</taxon>
        <taxon>Actinomycetota</taxon>
        <taxon>Actinomycetes</taxon>
        <taxon>Mycobacteriales</taxon>
        <taxon>Gordoniaceae</taxon>
        <taxon>Gordonia</taxon>
    </lineage>
</organism>
<feature type="transmembrane region" description="Helical" evidence="1">
    <location>
        <begin position="50"/>
        <end position="68"/>
    </location>
</feature>
<comment type="caution">
    <text evidence="2">The sequence shown here is derived from an EMBL/GenBank/DDBJ whole genome shotgun (WGS) entry which is preliminary data.</text>
</comment>